<feature type="signal peptide" evidence="1">
    <location>
        <begin position="1"/>
        <end position="26"/>
    </location>
</feature>
<sequence length="97" mass="10767">MRISINSPSVCCLLISLILLCVKTWCLLLELRSCELKKKKRIKKEGVTGACSSSEPSSCRASSCPGRWQRHHNKRLALVDLPLCEPSHADTADRCSV</sequence>
<organism evidence="2">
    <name type="scientific">Ixodes ricinus</name>
    <name type="common">Common tick</name>
    <name type="synonym">Acarus ricinus</name>
    <dbReference type="NCBI Taxonomy" id="34613"/>
    <lineage>
        <taxon>Eukaryota</taxon>
        <taxon>Metazoa</taxon>
        <taxon>Ecdysozoa</taxon>
        <taxon>Arthropoda</taxon>
        <taxon>Chelicerata</taxon>
        <taxon>Arachnida</taxon>
        <taxon>Acari</taxon>
        <taxon>Parasitiformes</taxon>
        <taxon>Ixodida</taxon>
        <taxon>Ixodoidea</taxon>
        <taxon>Ixodidae</taxon>
        <taxon>Ixodinae</taxon>
        <taxon>Ixodes</taxon>
    </lineage>
</organism>
<dbReference type="EMBL" id="GIFC01005562">
    <property type="protein sequence ID" value="MXU87645.1"/>
    <property type="molecule type" value="Transcribed_RNA"/>
</dbReference>
<protein>
    <submittedName>
        <fullName evidence="2">Putative secreted protein</fullName>
    </submittedName>
</protein>
<reference evidence="2" key="1">
    <citation type="submission" date="2019-12" db="EMBL/GenBank/DDBJ databases">
        <title>An insight into the sialome of adult female Ixodes ricinus ticks feeding for 6 days.</title>
        <authorList>
            <person name="Perner J."/>
            <person name="Ribeiro J.M.C."/>
        </authorList>
    </citation>
    <scope>NUCLEOTIDE SEQUENCE</scope>
    <source>
        <strain evidence="2">Semi-engorged</strain>
        <tissue evidence="2">Salivary glands</tissue>
    </source>
</reference>
<dbReference type="AlphaFoldDB" id="A0A6B0UFD4"/>
<accession>A0A6B0UFD4</accession>
<evidence type="ECO:0000313" key="2">
    <source>
        <dbReference type="EMBL" id="MXU87645.1"/>
    </source>
</evidence>
<feature type="chain" id="PRO_5025538161" evidence="1">
    <location>
        <begin position="27"/>
        <end position="97"/>
    </location>
</feature>
<proteinExistence type="predicted"/>
<keyword evidence="1" id="KW-0732">Signal</keyword>
<name>A0A6B0UFD4_IXORI</name>
<evidence type="ECO:0000256" key="1">
    <source>
        <dbReference type="SAM" id="SignalP"/>
    </source>
</evidence>